<dbReference type="OrthoDB" id="9793083at2"/>
<dbReference type="STRING" id="1677920.LS71_02990"/>
<keyword evidence="3" id="KW-1185">Reference proteome</keyword>
<dbReference type="AlphaFoldDB" id="A0A4U8TFW6"/>
<dbReference type="InterPro" id="IPR052512">
    <property type="entry name" value="4CMD/NDH-1_regulator"/>
</dbReference>
<reference evidence="2 3" key="1">
    <citation type="journal article" date="2014" name="Genome Announc.">
        <title>Draft genome sequences of eight enterohepatic helicobacter species isolated from both laboratory and wild rodents.</title>
        <authorList>
            <person name="Sheh A."/>
            <person name="Shen Z."/>
            <person name="Fox J.G."/>
        </authorList>
    </citation>
    <scope>NUCLEOTIDE SEQUENCE [LARGE SCALE GENOMIC DNA]</scope>
    <source>
        <strain evidence="2 3">MIT 09-6949</strain>
    </source>
</reference>
<accession>A0A4U8TFW6</accession>
<dbReference type="PANTHER" id="PTHR33570:SF2">
    <property type="entry name" value="CARBOXYMUCONOLACTONE DECARBOXYLASE-LIKE DOMAIN-CONTAINING PROTEIN"/>
    <property type="match status" value="1"/>
</dbReference>
<gene>
    <name evidence="2" type="ORF">LS71_002305</name>
</gene>
<dbReference type="GO" id="GO:0051920">
    <property type="term" value="F:peroxiredoxin activity"/>
    <property type="evidence" value="ECO:0007669"/>
    <property type="project" value="InterPro"/>
</dbReference>
<evidence type="ECO:0000259" key="1">
    <source>
        <dbReference type="Pfam" id="PF02627"/>
    </source>
</evidence>
<protein>
    <submittedName>
        <fullName evidence="2">Carboxymuconolactone decarboxylase</fullName>
    </submittedName>
</protein>
<dbReference type="InterPro" id="IPR029032">
    <property type="entry name" value="AhpD-like"/>
</dbReference>
<dbReference type="PANTHER" id="PTHR33570">
    <property type="entry name" value="4-CARBOXYMUCONOLACTONE DECARBOXYLASE FAMILY PROTEIN"/>
    <property type="match status" value="1"/>
</dbReference>
<organism evidence="2 3">
    <name type="scientific">Helicobacter jaachi</name>
    <dbReference type="NCBI Taxonomy" id="1677920"/>
    <lineage>
        <taxon>Bacteria</taxon>
        <taxon>Pseudomonadati</taxon>
        <taxon>Campylobacterota</taxon>
        <taxon>Epsilonproteobacteria</taxon>
        <taxon>Campylobacterales</taxon>
        <taxon>Helicobacteraceae</taxon>
        <taxon>Helicobacter</taxon>
    </lineage>
</organism>
<dbReference type="SUPFAM" id="SSF69118">
    <property type="entry name" value="AhpD-like"/>
    <property type="match status" value="1"/>
</dbReference>
<comment type="caution">
    <text evidence="2">The sequence shown here is derived from an EMBL/GenBank/DDBJ whole genome shotgun (WGS) entry which is preliminary data.</text>
</comment>
<dbReference type="Gene3D" id="1.20.1290.10">
    <property type="entry name" value="AhpD-like"/>
    <property type="match status" value="1"/>
</dbReference>
<feature type="domain" description="Carboxymuconolactone decarboxylase-like" evidence="1">
    <location>
        <begin position="173"/>
        <end position="256"/>
    </location>
</feature>
<dbReference type="RefSeq" id="WP_034353450.1">
    <property type="nucleotide sequence ID" value="NZ_JRPR02000001.1"/>
</dbReference>
<sequence length="260" mass="28739">MKNRRKFLGKSLMIGAIMGISGQRLSAFEPPKDKLDSEFSEIFTHFLGEIESSSQILNPKQRTASILGALIAAQSAYIKEFVKDCMQSSALNAIEVREILYQSVPYVGFGRAYSGFEAIFGAFNELKIALPLAPQGNTNRANRHEKGLDIQVQIFGEALRRASANASADTQHIFKFLSSNCFGDYYTRNGLSLRLRELLTFVFIASLGGCENQLKAHTQGNLNMKNDRQILIATLTAICPYIGYPRTLNALSVVNEVTKG</sequence>
<evidence type="ECO:0000313" key="2">
    <source>
        <dbReference type="EMBL" id="TLD97597.1"/>
    </source>
</evidence>
<evidence type="ECO:0000313" key="3">
    <source>
        <dbReference type="Proteomes" id="UP000029733"/>
    </source>
</evidence>
<proteinExistence type="predicted"/>
<dbReference type="EMBL" id="JRPR02000001">
    <property type="protein sequence ID" value="TLD97597.1"/>
    <property type="molecule type" value="Genomic_DNA"/>
</dbReference>
<dbReference type="Pfam" id="PF02627">
    <property type="entry name" value="CMD"/>
    <property type="match status" value="1"/>
</dbReference>
<dbReference type="Proteomes" id="UP000029733">
    <property type="component" value="Unassembled WGS sequence"/>
</dbReference>
<dbReference type="InterPro" id="IPR003779">
    <property type="entry name" value="CMD-like"/>
</dbReference>
<name>A0A4U8TFW6_9HELI</name>